<reference evidence="1 2" key="1">
    <citation type="submission" date="2020-05" db="EMBL/GenBank/DDBJ databases">
        <title>Complete genome sequence of Hymenobacter sp. TS19 in Coasted Sand Dune.</title>
        <authorList>
            <person name="Lee J.-H."/>
            <person name="Jung J.-H."/>
            <person name="Jeong S."/>
            <person name="Zhao L."/>
            <person name="Kim M.-K."/>
            <person name="Seo H.-S."/>
            <person name="Lim S."/>
        </authorList>
    </citation>
    <scope>NUCLEOTIDE SEQUENCE [LARGE SCALE GENOMIC DNA]</scope>
    <source>
        <strain evidence="1 2">TS19</strain>
    </source>
</reference>
<name>A0A6M6BED7_9BACT</name>
<dbReference type="AlphaFoldDB" id="A0A6M6BED7"/>
<gene>
    <name evidence="1" type="ORF">HMJ29_03715</name>
</gene>
<dbReference type="Proteomes" id="UP000501623">
    <property type="component" value="Chromosome"/>
</dbReference>
<dbReference type="KEGG" id="hts:HMJ29_03715"/>
<dbReference type="RefSeq" id="WP_171590227.1">
    <property type="nucleotide sequence ID" value="NZ_CP053538.1"/>
</dbReference>
<evidence type="ECO:0000313" key="1">
    <source>
        <dbReference type="EMBL" id="QJX46094.1"/>
    </source>
</evidence>
<organism evidence="1 2">
    <name type="scientific">Hymenobacter taeanensis</name>
    <dbReference type="NCBI Taxonomy" id="2735321"/>
    <lineage>
        <taxon>Bacteria</taxon>
        <taxon>Pseudomonadati</taxon>
        <taxon>Bacteroidota</taxon>
        <taxon>Cytophagia</taxon>
        <taxon>Cytophagales</taxon>
        <taxon>Hymenobacteraceae</taxon>
        <taxon>Hymenobacter</taxon>
    </lineage>
</organism>
<keyword evidence="2" id="KW-1185">Reference proteome</keyword>
<protein>
    <recommendedName>
        <fullName evidence="3">STAS/SEC14 domain-containing protein</fullName>
    </recommendedName>
</protein>
<evidence type="ECO:0000313" key="2">
    <source>
        <dbReference type="Proteomes" id="UP000501623"/>
    </source>
</evidence>
<evidence type="ECO:0008006" key="3">
    <source>
        <dbReference type="Google" id="ProtNLM"/>
    </source>
</evidence>
<accession>A0A6M6BED7</accession>
<dbReference type="EMBL" id="CP053538">
    <property type="protein sequence ID" value="QJX46094.1"/>
    <property type="molecule type" value="Genomic_DNA"/>
</dbReference>
<proteinExistence type="predicted"/>
<sequence>MRVSKHTDLRDGSSCELEFNEEEGWLRAIWLGHVDPMEAYNGAEMFLSTMQNLHCPYLLNDNSRLSGPWFDSVEWLRSVWMPRALHLGLRYIAHVVQPHDLLDQAATLGDCSPNDELRLQLFDDVPTAEEWLRSVRIRQEA</sequence>